<dbReference type="OrthoDB" id="6017153at2759"/>
<protein>
    <submittedName>
        <fullName evidence="1">Uncharacterized protein</fullName>
    </submittedName>
</protein>
<dbReference type="EMBL" id="JACGCM010000772">
    <property type="protein sequence ID" value="KAF6166897.1"/>
    <property type="molecule type" value="Genomic_DNA"/>
</dbReference>
<gene>
    <name evidence="1" type="ORF">GIB67_020331</name>
</gene>
<dbReference type="Proteomes" id="UP000541444">
    <property type="component" value="Unassembled WGS sequence"/>
</dbReference>
<comment type="caution">
    <text evidence="1">The sequence shown here is derived from an EMBL/GenBank/DDBJ whole genome shotgun (WGS) entry which is preliminary data.</text>
</comment>
<name>A0A7J7NI99_9MAGN</name>
<sequence length="154" mass="17461">MVRTWLINFIQPTISAGYLFTNNAHLIWESLRKEKLSHYDSFIEWPSAPSEKVPSPSTATQICAKIVEKTRVLQFFARLNPDFKYALVHLLDMTHFPTLEKAHAYCLSDQSRRSPIPPISGIPSETFRDSCYGCSLCLSGTTVSSFVNFINIIT</sequence>
<reference evidence="1 2" key="1">
    <citation type="journal article" date="2020" name="IScience">
        <title>Genome Sequencing of the Endangered Kingdonia uniflora (Circaeasteraceae, Ranunculales) Reveals Potential Mechanisms of Evolutionary Specialization.</title>
        <authorList>
            <person name="Sun Y."/>
            <person name="Deng T."/>
            <person name="Zhang A."/>
            <person name="Moore M.J."/>
            <person name="Landis J.B."/>
            <person name="Lin N."/>
            <person name="Zhang H."/>
            <person name="Zhang X."/>
            <person name="Huang J."/>
            <person name="Zhang X."/>
            <person name="Sun H."/>
            <person name="Wang H."/>
        </authorList>
    </citation>
    <scope>NUCLEOTIDE SEQUENCE [LARGE SCALE GENOMIC DNA]</scope>
    <source>
        <strain evidence="1">TB1705</strain>
        <tissue evidence="1">Leaf</tissue>
    </source>
</reference>
<organism evidence="1 2">
    <name type="scientific">Kingdonia uniflora</name>
    <dbReference type="NCBI Taxonomy" id="39325"/>
    <lineage>
        <taxon>Eukaryota</taxon>
        <taxon>Viridiplantae</taxon>
        <taxon>Streptophyta</taxon>
        <taxon>Embryophyta</taxon>
        <taxon>Tracheophyta</taxon>
        <taxon>Spermatophyta</taxon>
        <taxon>Magnoliopsida</taxon>
        <taxon>Ranunculales</taxon>
        <taxon>Circaeasteraceae</taxon>
        <taxon>Kingdonia</taxon>
    </lineage>
</organism>
<evidence type="ECO:0000313" key="1">
    <source>
        <dbReference type="EMBL" id="KAF6166897.1"/>
    </source>
</evidence>
<keyword evidence="2" id="KW-1185">Reference proteome</keyword>
<proteinExistence type="predicted"/>
<dbReference type="AlphaFoldDB" id="A0A7J7NI99"/>
<accession>A0A7J7NI99</accession>
<evidence type="ECO:0000313" key="2">
    <source>
        <dbReference type="Proteomes" id="UP000541444"/>
    </source>
</evidence>